<protein>
    <recommendedName>
        <fullName evidence="2">Integrase catalytic domain-containing protein</fullName>
    </recommendedName>
</protein>
<gene>
    <name evidence="3" type="ORF">E0H73_42720</name>
</gene>
<evidence type="ECO:0000259" key="2">
    <source>
        <dbReference type="Pfam" id="PF13683"/>
    </source>
</evidence>
<dbReference type="Proteomes" id="UP000291144">
    <property type="component" value="Unassembled WGS sequence"/>
</dbReference>
<dbReference type="OrthoDB" id="52928at2"/>
<sequence>MHPAQHHPVHWPGPARHWTTPSSNRGTARSSSNWAASHFTTKTVSRARVAAWIEEYNHDRRHTALGTRSPIDYELTLHVTDQEQAA</sequence>
<feature type="region of interest" description="Disordered" evidence="1">
    <location>
        <begin position="1"/>
        <end position="34"/>
    </location>
</feature>
<evidence type="ECO:0000313" key="3">
    <source>
        <dbReference type="EMBL" id="TCC48551.1"/>
    </source>
</evidence>
<keyword evidence="4" id="KW-1185">Reference proteome</keyword>
<comment type="caution">
    <text evidence="3">The sequence shown here is derived from an EMBL/GenBank/DDBJ whole genome shotgun (WGS) entry which is preliminary data.</text>
</comment>
<dbReference type="InterPro" id="IPR012337">
    <property type="entry name" value="RNaseH-like_sf"/>
</dbReference>
<organism evidence="3 4">
    <name type="scientific">Kribbella pittospori</name>
    <dbReference type="NCBI Taxonomy" id="722689"/>
    <lineage>
        <taxon>Bacteria</taxon>
        <taxon>Bacillati</taxon>
        <taxon>Actinomycetota</taxon>
        <taxon>Actinomycetes</taxon>
        <taxon>Propionibacteriales</taxon>
        <taxon>Kribbellaceae</taxon>
        <taxon>Kribbella</taxon>
    </lineage>
</organism>
<dbReference type="AlphaFoldDB" id="A0A4R0JMW0"/>
<dbReference type="EMBL" id="SJKB01000028">
    <property type="protein sequence ID" value="TCC48551.1"/>
    <property type="molecule type" value="Genomic_DNA"/>
</dbReference>
<dbReference type="InterPro" id="IPR001584">
    <property type="entry name" value="Integrase_cat-core"/>
</dbReference>
<reference evidence="3 4" key="1">
    <citation type="submission" date="2019-02" db="EMBL/GenBank/DDBJ databases">
        <title>Kribbella capetownensis sp. nov. and Kribbella speibonae sp. nov., isolated from soil.</title>
        <authorList>
            <person name="Curtis S.M."/>
            <person name="Norton I."/>
            <person name="Everest G.J."/>
            <person name="Meyers P.R."/>
        </authorList>
    </citation>
    <scope>NUCLEOTIDE SEQUENCE [LARGE SCALE GENOMIC DNA]</scope>
    <source>
        <strain evidence="3 4">NRRL B-24813</strain>
    </source>
</reference>
<proteinExistence type="predicted"/>
<name>A0A4R0JMW0_9ACTN</name>
<dbReference type="Pfam" id="PF13683">
    <property type="entry name" value="rve_3"/>
    <property type="match status" value="1"/>
</dbReference>
<dbReference type="GO" id="GO:0015074">
    <property type="term" value="P:DNA integration"/>
    <property type="evidence" value="ECO:0007669"/>
    <property type="project" value="InterPro"/>
</dbReference>
<accession>A0A4R0JMW0</accession>
<feature type="domain" description="Integrase catalytic" evidence="2">
    <location>
        <begin position="39"/>
        <end position="70"/>
    </location>
</feature>
<dbReference type="SUPFAM" id="SSF53098">
    <property type="entry name" value="Ribonuclease H-like"/>
    <property type="match status" value="1"/>
</dbReference>
<evidence type="ECO:0000256" key="1">
    <source>
        <dbReference type="SAM" id="MobiDB-lite"/>
    </source>
</evidence>
<dbReference type="RefSeq" id="WP_131366601.1">
    <property type="nucleotide sequence ID" value="NZ_SJKB01000028.1"/>
</dbReference>
<evidence type="ECO:0000313" key="4">
    <source>
        <dbReference type="Proteomes" id="UP000291144"/>
    </source>
</evidence>
<feature type="compositionally biased region" description="Polar residues" evidence="1">
    <location>
        <begin position="19"/>
        <end position="34"/>
    </location>
</feature>